<reference evidence="1 2" key="1">
    <citation type="journal article" date="2011" name="Appl. Environ. Microbiol.">
        <title>Genomic and functional analyses of Rhodococcus equi phages ReqiPepy6, ReqiPoco6, ReqiPine5, and ReqiDocB7.</title>
        <authorList>
            <person name="Summer E.J."/>
            <person name="Liu M."/>
            <person name="Gill J.J."/>
            <person name="Grant M."/>
            <person name="Chan-Cortes T.N."/>
            <person name="Ferguson L."/>
            <person name="Janes C."/>
            <person name="Lange K."/>
            <person name="Bertoli M."/>
            <person name="Moore C."/>
            <person name="Orchard R.C."/>
            <person name="Cohen N."/>
            <person name="Young R."/>
        </authorList>
    </citation>
    <scope>NUCLEOTIDE SEQUENCE [LARGE SCALE GENOMIC DNA]</scope>
</reference>
<keyword evidence="2" id="KW-1185">Reference proteome</keyword>
<evidence type="ECO:0000313" key="2">
    <source>
        <dbReference type="Proteomes" id="UP000001057"/>
    </source>
</evidence>
<sequence>MKGKITMETRAYYYGDGTDNVVQLTEAQANASNKAMFYPVEEEKDSTGETQILVKTNLTREEIVHYNEAADILNVYLETHTVTYNDMEQPMLRPVK</sequence>
<proteinExistence type="predicted"/>
<dbReference type="GeneID" id="18559752"/>
<name>D4P7R0_9CAUD</name>
<dbReference type="KEGG" id="vg:18559752"/>
<gene>
    <name evidence="1" type="ORF">Poco6gene042</name>
</gene>
<accession>D4P7R0</accession>
<dbReference type="Proteomes" id="UP000001057">
    <property type="component" value="Segment"/>
</dbReference>
<organism evidence="1 2">
    <name type="scientific">Rhodococcus phage ReqiPoco6</name>
    <dbReference type="NCBI Taxonomy" id="691964"/>
    <lineage>
        <taxon>Viruses</taxon>
        <taxon>Duplodnaviria</taxon>
        <taxon>Heunggongvirae</taxon>
        <taxon>Uroviricota</taxon>
        <taxon>Caudoviricetes</taxon>
        <taxon>Pepyhexavirus</taxon>
        <taxon>Pepyhexavirus poco6</taxon>
    </lineage>
</organism>
<evidence type="ECO:0000313" key="1">
    <source>
        <dbReference type="EMBL" id="ADD81040.1"/>
    </source>
</evidence>
<protein>
    <submittedName>
        <fullName evidence="1">Gp042</fullName>
    </submittedName>
</protein>
<dbReference type="EMBL" id="GU580942">
    <property type="protein sequence ID" value="ADD81040.1"/>
    <property type="molecule type" value="Genomic_DNA"/>
</dbReference>
<dbReference type="RefSeq" id="YP_009012623.1">
    <property type="nucleotide sequence ID" value="NC_023694.1"/>
</dbReference>